<dbReference type="GeneID" id="91108379"/>
<name>A0A0U5H7R4_9EURY</name>
<proteinExistence type="predicted"/>
<evidence type="ECO:0000313" key="1">
    <source>
        <dbReference type="EMBL" id="CQH62260.1"/>
    </source>
</evidence>
<dbReference type="KEGG" id="hhb:Hhub_3695"/>
<dbReference type="EMBL" id="LN831302">
    <property type="protein sequence ID" value="CQH62260.1"/>
    <property type="molecule type" value="Genomic_DNA"/>
</dbReference>
<accession>A0A0U5H7R4</accession>
<dbReference type="OrthoDB" id="260547at2157"/>
<dbReference type="RefSeq" id="WP_169793418.1">
    <property type="nucleotide sequence ID" value="NZ_CEML01000001.1"/>
</dbReference>
<keyword evidence="2" id="KW-1185">Reference proteome</keyword>
<reference evidence="2" key="1">
    <citation type="journal article" date="2016" name="Environ. Microbiol.">
        <title>The complete genome of a viable archaeum isolated from 123-million-year-old rock salt.</title>
        <authorList>
            <person name="Jaakkola S.T."/>
            <person name="Pfeiffer F."/>
            <person name="Ravantti J.J."/>
            <person name="Guo Q."/>
            <person name="Liu Y."/>
            <person name="Chen X."/>
            <person name="Ma H."/>
            <person name="Yang C."/>
            <person name="Oksanen H.M."/>
            <person name="Bamford D.H."/>
        </authorList>
    </citation>
    <scope>NUCLEOTIDE SEQUENCE</scope>
    <source>
        <strain evidence="2">JI20-1</strain>
    </source>
</reference>
<evidence type="ECO:0000313" key="2">
    <source>
        <dbReference type="Proteomes" id="UP000066737"/>
    </source>
</evidence>
<gene>
    <name evidence="1" type="ORF">HHUB_3695</name>
</gene>
<protein>
    <submittedName>
        <fullName evidence="1">Uncharacterized protein</fullName>
    </submittedName>
</protein>
<dbReference type="Proteomes" id="UP000066737">
    <property type="component" value="Chromosome I"/>
</dbReference>
<organism evidence="1 2">
    <name type="scientific">Halobacterium hubeiense</name>
    <dbReference type="NCBI Taxonomy" id="1407499"/>
    <lineage>
        <taxon>Archaea</taxon>
        <taxon>Methanobacteriati</taxon>
        <taxon>Methanobacteriota</taxon>
        <taxon>Stenosarchaea group</taxon>
        <taxon>Halobacteria</taxon>
        <taxon>Halobacteriales</taxon>
        <taxon>Halobacteriaceae</taxon>
        <taxon>Halobacterium</taxon>
    </lineage>
</organism>
<dbReference type="STRING" id="1407499.HHUB_3695"/>
<dbReference type="InterPro" id="IPR046645">
    <property type="entry name" value="DUF6757"/>
</dbReference>
<dbReference type="AlphaFoldDB" id="A0A0U5H7R4"/>
<sequence length="53" mass="6208">MQCHYCDRDADLTVEKGGLKVGVCEEHFQERLDELSDNEALQQLREQLEIERS</sequence>
<dbReference type="Pfam" id="PF20542">
    <property type="entry name" value="DUF6757"/>
    <property type="match status" value="1"/>
</dbReference>